<name>A0A1M6HMJ5_9PROT</name>
<keyword evidence="2" id="KW-1133">Transmembrane helix</keyword>
<feature type="transmembrane region" description="Helical" evidence="2">
    <location>
        <begin position="201"/>
        <end position="221"/>
    </location>
</feature>
<keyword evidence="4" id="KW-1185">Reference proteome</keyword>
<evidence type="ECO:0000313" key="3">
    <source>
        <dbReference type="EMBL" id="SHJ23324.1"/>
    </source>
</evidence>
<evidence type="ECO:0000256" key="1">
    <source>
        <dbReference type="SAM" id="MobiDB-lite"/>
    </source>
</evidence>
<dbReference type="Pfam" id="PF10028">
    <property type="entry name" value="DUF2270"/>
    <property type="match status" value="1"/>
</dbReference>
<gene>
    <name evidence="3" type="ORF">SAMN02745194_02058</name>
</gene>
<keyword evidence="2" id="KW-0472">Membrane</keyword>
<sequence length="242" mass="27539">MTNAPQGSRAGDEETGGHSAIPLPRSPGEAITVLAHFHRAEIGRMTGWRDRIDRTTNWAITVVAGMLSVSLSTPSAHHGVLLFAMVLVMLLLSIEARRYRFFDVYRTRVRRLERNYYAQFFAPRPEETGDWTRLIGEDLREPRFFISKRTAISRRLRRNYFWMFLVLLAAWILKISSSWLLLDAAPVDPERPVPGLIENVALGPVPGWAVLLAVLVFYGWLTYARFRPRETGGELAHGDVHV</sequence>
<dbReference type="Proteomes" id="UP000184387">
    <property type="component" value="Unassembled WGS sequence"/>
</dbReference>
<dbReference type="STRING" id="198092.SAMN02745194_02058"/>
<dbReference type="EMBL" id="FQZF01000010">
    <property type="protein sequence ID" value="SHJ23324.1"/>
    <property type="molecule type" value="Genomic_DNA"/>
</dbReference>
<reference evidence="3 4" key="1">
    <citation type="submission" date="2016-11" db="EMBL/GenBank/DDBJ databases">
        <authorList>
            <person name="Jaros S."/>
            <person name="Januszkiewicz K."/>
            <person name="Wedrychowicz H."/>
        </authorList>
    </citation>
    <scope>NUCLEOTIDE SEQUENCE [LARGE SCALE GENOMIC DNA]</scope>
    <source>
        <strain evidence="3 4">DSM 14916</strain>
    </source>
</reference>
<keyword evidence="2" id="KW-0812">Transmembrane</keyword>
<dbReference type="AlphaFoldDB" id="A0A1M6HMJ5"/>
<organism evidence="3 4">
    <name type="scientific">Muricoccus roseus</name>
    <dbReference type="NCBI Taxonomy" id="198092"/>
    <lineage>
        <taxon>Bacteria</taxon>
        <taxon>Pseudomonadati</taxon>
        <taxon>Pseudomonadota</taxon>
        <taxon>Alphaproteobacteria</taxon>
        <taxon>Acetobacterales</taxon>
        <taxon>Roseomonadaceae</taxon>
        <taxon>Muricoccus</taxon>
    </lineage>
</organism>
<feature type="transmembrane region" description="Helical" evidence="2">
    <location>
        <begin position="160"/>
        <end position="181"/>
    </location>
</feature>
<protein>
    <submittedName>
        <fullName evidence="3">Uncharacterized membrane protein</fullName>
    </submittedName>
</protein>
<feature type="transmembrane region" description="Helical" evidence="2">
    <location>
        <begin position="79"/>
        <end position="96"/>
    </location>
</feature>
<evidence type="ECO:0000313" key="4">
    <source>
        <dbReference type="Proteomes" id="UP000184387"/>
    </source>
</evidence>
<feature type="transmembrane region" description="Helical" evidence="2">
    <location>
        <begin position="55"/>
        <end position="73"/>
    </location>
</feature>
<dbReference type="OrthoDB" id="9815569at2"/>
<evidence type="ECO:0000256" key="2">
    <source>
        <dbReference type="SAM" id="Phobius"/>
    </source>
</evidence>
<dbReference type="InterPro" id="IPR014470">
    <property type="entry name" value="UCP01500"/>
</dbReference>
<dbReference type="RefSeq" id="WP_086062096.1">
    <property type="nucleotide sequence ID" value="NZ_FQZF01000010.1"/>
</dbReference>
<dbReference type="PIRSF" id="PIRSF015000">
    <property type="entry name" value="UCP01500"/>
    <property type="match status" value="1"/>
</dbReference>
<proteinExistence type="predicted"/>
<accession>A0A1M6HMJ5</accession>
<feature type="region of interest" description="Disordered" evidence="1">
    <location>
        <begin position="1"/>
        <end position="25"/>
    </location>
</feature>